<dbReference type="STRING" id="1618574.UT24_C0027G0004"/>
<proteinExistence type="predicted"/>
<dbReference type="Proteomes" id="UP000033881">
    <property type="component" value="Unassembled WGS sequence"/>
</dbReference>
<sequence length="72" mass="8063">MTELVILLTDEDRPGEVERLIGVSLRRKSRHSPVFTAEVNDETLANTMNTLEGSPLVKSVEKNVHSFTVLNK</sequence>
<evidence type="ECO:0000313" key="2">
    <source>
        <dbReference type="Proteomes" id="UP000033881"/>
    </source>
</evidence>
<gene>
    <name evidence="1" type="ORF">UT24_C0027G0004</name>
</gene>
<dbReference type="EMBL" id="LBWB01000027">
    <property type="protein sequence ID" value="KKQ99152.1"/>
    <property type="molecule type" value="Genomic_DNA"/>
</dbReference>
<name>A0A0G0M7E4_9BACT</name>
<dbReference type="AlphaFoldDB" id="A0A0G0M7E4"/>
<organism evidence="1 2">
    <name type="scientific">Candidatus Woesebacteria bacterium GW2011_GWB1_39_12</name>
    <dbReference type="NCBI Taxonomy" id="1618574"/>
    <lineage>
        <taxon>Bacteria</taxon>
        <taxon>Candidatus Woeseibacteriota</taxon>
    </lineage>
</organism>
<reference evidence="1 2" key="1">
    <citation type="journal article" date="2015" name="Nature">
        <title>rRNA introns, odd ribosomes, and small enigmatic genomes across a large radiation of phyla.</title>
        <authorList>
            <person name="Brown C.T."/>
            <person name="Hug L.A."/>
            <person name="Thomas B.C."/>
            <person name="Sharon I."/>
            <person name="Castelle C.J."/>
            <person name="Singh A."/>
            <person name="Wilkins M.J."/>
            <person name="Williams K.H."/>
            <person name="Banfield J.F."/>
        </authorList>
    </citation>
    <scope>NUCLEOTIDE SEQUENCE [LARGE SCALE GENOMIC DNA]</scope>
</reference>
<comment type="caution">
    <text evidence="1">The sequence shown here is derived from an EMBL/GenBank/DDBJ whole genome shotgun (WGS) entry which is preliminary data.</text>
</comment>
<evidence type="ECO:0000313" key="1">
    <source>
        <dbReference type="EMBL" id="KKQ99152.1"/>
    </source>
</evidence>
<accession>A0A0G0M7E4</accession>
<protein>
    <submittedName>
        <fullName evidence="1">Uncharacterized protein</fullName>
    </submittedName>
</protein>